<evidence type="ECO:0000313" key="2">
    <source>
        <dbReference type="EMBL" id="GEN83548.1"/>
    </source>
</evidence>
<dbReference type="Proteomes" id="UP000321901">
    <property type="component" value="Unassembled WGS sequence"/>
</dbReference>
<evidence type="ECO:0000313" key="3">
    <source>
        <dbReference type="Proteomes" id="UP000321901"/>
    </source>
</evidence>
<protein>
    <recommendedName>
        <fullName evidence="4">Gamma-type small acid-soluble spore protein</fullName>
    </recommendedName>
</protein>
<dbReference type="RefSeq" id="WP_147057574.1">
    <property type="nucleotide sequence ID" value="NZ_BJYL01000023.1"/>
</dbReference>
<keyword evidence="3" id="KW-1185">Reference proteome</keyword>
<feature type="region of interest" description="Disordered" evidence="1">
    <location>
        <begin position="38"/>
        <end position="63"/>
    </location>
</feature>
<gene>
    <name evidence="2" type="ORF">SLU01_18600</name>
</gene>
<dbReference type="EMBL" id="BJYL01000023">
    <property type="protein sequence ID" value="GEN83548.1"/>
    <property type="molecule type" value="Genomic_DNA"/>
</dbReference>
<feature type="region of interest" description="Disordered" evidence="1">
    <location>
        <begin position="1"/>
        <end position="26"/>
    </location>
</feature>
<proteinExistence type="predicted"/>
<reference evidence="2 3" key="1">
    <citation type="submission" date="2019-07" db="EMBL/GenBank/DDBJ databases">
        <title>Whole genome shotgun sequence of Sporosarcina luteola NBRC 105378.</title>
        <authorList>
            <person name="Hosoyama A."/>
            <person name="Uohara A."/>
            <person name="Ohji S."/>
            <person name="Ichikawa N."/>
        </authorList>
    </citation>
    <scope>NUCLEOTIDE SEQUENCE [LARGE SCALE GENOMIC DNA]</scope>
    <source>
        <strain evidence="2 3">NBRC 105378</strain>
    </source>
</reference>
<sequence length="63" mass="6861">MNEPKKLTEAGTDIEEVKRQNANSGLSYNEVKEIIARSGGKGTAQFSDTDPEQVKKSIHPTGE</sequence>
<comment type="caution">
    <text evidence="2">The sequence shown here is derived from an EMBL/GenBank/DDBJ whole genome shotgun (WGS) entry which is preliminary data.</text>
</comment>
<dbReference type="AlphaFoldDB" id="A0A511Z7Y1"/>
<name>A0A511Z7Y1_9BACL</name>
<organism evidence="2 3">
    <name type="scientific">Sporosarcina luteola</name>
    <dbReference type="NCBI Taxonomy" id="582850"/>
    <lineage>
        <taxon>Bacteria</taxon>
        <taxon>Bacillati</taxon>
        <taxon>Bacillota</taxon>
        <taxon>Bacilli</taxon>
        <taxon>Bacillales</taxon>
        <taxon>Caryophanaceae</taxon>
        <taxon>Sporosarcina</taxon>
    </lineage>
</organism>
<evidence type="ECO:0000256" key="1">
    <source>
        <dbReference type="SAM" id="MobiDB-lite"/>
    </source>
</evidence>
<accession>A0A511Z7Y1</accession>
<dbReference type="OrthoDB" id="2738625at2"/>
<evidence type="ECO:0008006" key="4">
    <source>
        <dbReference type="Google" id="ProtNLM"/>
    </source>
</evidence>